<feature type="transmembrane region" description="Helical" evidence="7">
    <location>
        <begin position="183"/>
        <end position="202"/>
    </location>
</feature>
<keyword evidence="3 7" id="KW-0812">Transmembrane</keyword>
<dbReference type="GO" id="GO:0005886">
    <property type="term" value="C:plasma membrane"/>
    <property type="evidence" value="ECO:0007669"/>
    <property type="project" value="UniProtKB-SubCell"/>
</dbReference>
<comment type="caution">
    <text evidence="9">The sequence shown here is derived from an EMBL/GenBank/DDBJ whole genome shotgun (WGS) entry which is preliminary data.</text>
</comment>
<dbReference type="EMBL" id="NBXE01000008">
    <property type="protein sequence ID" value="RFA28673.1"/>
    <property type="molecule type" value="Genomic_DNA"/>
</dbReference>
<sequence>MPSAATSTAQIDAIAGTIQRLAVLLEAGVVPQNAWVYLAEPADGGTGPPGAATETTARRRRVAPPRRDPGARHREVVRLIARAVNLGVSSDQAIDAACRASDARSARAWRSVAAVWAVASESGAPIALCLREVATALREIGDNQRAIAVALAAPVATARLMTVLPLAALGFGAILGFDTLHTLTATPPGIICLLAGAGLLLLSRIWNGRLVRSATPKATVTGLSLELMAVAMEGGASVARARRLTQTALETYDLLEPRGLQLASSVVDLATRAGVPAAELLRSEGHQARREAFAVSQKVSAALSVKLMLPLGLCVLPAFMVLGVAPLLLSVISSTFGSW</sequence>
<reference evidence="9 10" key="1">
    <citation type="submission" date="2017-04" db="EMBL/GenBank/DDBJ databases">
        <title>Comparative genome analysis of Subtercola boreus.</title>
        <authorList>
            <person name="Cho Y.-J."/>
            <person name="Cho A."/>
            <person name="Kim O.-S."/>
            <person name="Lee J.-I."/>
        </authorList>
    </citation>
    <scope>NUCLEOTIDE SEQUENCE [LARGE SCALE GENOMIC DNA]</scope>
    <source>
        <strain evidence="9 10">P28004</strain>
    </source>
</reference>
<feature type="region of interest" description="Disordered" evidence="6">
    <location>
        <begin position="41"/>
        <end position="70"/>
    </location>
</feature>
<dbReference type="InterPro" id="IPR018076">
    <property type="entry name" value="T2SS_GspF_dom"/>
</dbReference>
<keyword evidence="2" id="KW-1003">Cell membrane</keyword>
<feature type="transmembrane region" description="Helical" evidence="7">
    <location>
        <begin position="147"/>
        <end position="177"/>
    </location>
</feature>
<evidence type="ECO:0000313" key="9">
    <source>
        <dbReference type="EMBL" id="RFA28673.1"/>
    </source>
</evidence>
<dbReference type="Pfam" id="PF00482">
    <property type="entry name" value="T2SSF"/>
    <property type="match status" value="1"/>
</dbReference>
<accession>A0A3E0WFU4</accession>
<dbReference type="PANTHER" id="PTHR35007">
    <property type="entry name" value="INTEGRAL MEMBRANE PROTEIN-RELATED"/>
    <property type="match status" value="1"/>
</dbReference>
<evidence type="ECO:0000256" key="3">
    <source>
        <dbReference type="ARBA" id="ARBA00022692"/>
    </source>
</evidence>
<dbReference type="PANTHER" id="PTHR35007:SF4">
    <property type="entry name" value="CONSERVED TRANSMEMBRANE PROTEIN-RELATED"/>
    <property type="match status" value="1"/>
</dbReference>
<dbReference type="RefSeq" id="WP_172582682.1">
    <property type="nucleotide sequence ID" value="NZ_NBXC01000008.1"/>
</dbReference>
<comment type="subcellular location">
    <subcellularLocation>
        <location evidence="1">Cell membrane</location>
        <topology evidence="1">Multi-pass membrane protein</topology>
    </subcellularLocation>
</comment>
<gene>
    <name evidence="9" type="ORF">B7R25_02795</name>
</gene>
<keyword evidence="5 7" id="KW-0472">Membrane</keyword>
<dbReference type="Proteomes" id="UP000257080">
    <property type="component" value="Unassembled WGS sequence"/>
</dbReference>
<evidence type="ECO:0000256" key="5">
    <source>
        <dbReference type="ARBA" id="ARBA00023136"/>
    </source>
</evidence>
<dbReference type="AlphaFoldDB" id="A0A3E0WFU4"/>
<evidence type="ECO:0000256" key="7">
    <source>
        <dbReference type="SAM" id="Phobius"/>
    </source>
</evidence>
<evidence type="ECO:0000256" key="2">
    <source>
        <dbReference type="ARBA" id="ARBA00022475"/>
    </source>
</evidence>
<evidence type="ECO:0000256" key="6">
    <source>
        <dbReference type="SAM" id="MobiDB-lite"/>
    </source>
</evidence>
<feature type="transmembrane region" description="Helical" evidence="7">
    <location>
        <begin position="307"/>
        <end position="332"/>
    </location>
</feature>
<evidence type="ECO:0000256" key="4">
    <source>
        <dbReference type="ARBA" id="ARBA00022989"/>
    </source>
</evidence>
<feature type="domain" description="Type II secretion system protein GspF" evidence="8">
    <location>
        <begin position="71"/>
        <end position="171"/>
    </location>
</feature>
<proteinExistence type="predicted"/>
<evidence type="ECO:0000256" key="1">
    <source>
        <dbReference type="ARBA" id="ARBA00004651"/>
    </source>
</evidence>
<organism evidence="9 10">
    <name type="scientific">Subtercola boreus</name>
    <dbReference type="NCBI Taxonomy" id="120213"/>
    <lineage>
        <taxon>Bacteria</taxon>
        <taxon>Bacillati</taxon>
        <taxon>Actinomycetota</taxon>
        <taxon>Actinomycetes</taxon>
        <taxon>Micrococcales</taxon>
        <taxon>Microbacteriaceae</taxon>
        <taxon>Subtercola</taxon>
    </lineage>
</organism>
<protein>
    <recommendedName>
        <fullName evidence="8">Type II secretion system protein GspF domain-containing protein</fullName>
    </recommendedName>
</protein>
<feature type="compositionally biased region" description="Low complexity" evidence="6">
    <location>
        <begin position="41"/>
        <end position="55"/>
    </location>
</feature>
<evidence type="ECO:0000259" key="8">
    <source>
        <dbReference type="Pfam" id="PF00482"/>
    </source>
</evidence>
<name>A0A3E0WFU4_9MICO</name>
<keyword evidence="4 7" id="KW-1133">Transmembrane helix</keyword>
<evidence type="ECO:0000313" key="10">
    <source>
        <dbReference type="Proteomes" id="UP000257080"/>
    </source>
</evidence>